<feature type="region of interest" description="Disordered" evidence="2">
    <location>
        <begin position="1764"/>
        <end position="1861"/>
    </location>
</feature>
<feature type="compositionally biased region" description="Acidic residues" evidence="2">
    <location>
        <begin position="1441"/>
        <end position="1470"/>
    </location>
</feature>
<accession>A0A5R9IBY9</accession>
<feature type="region of interest" description="Disordered" evidence="2">
    <location>
        <begin position="1434"/>
        <end position="1470"/>
    </location>
</feature>
<feature type="signal peptide" evidence="3">
    <location>
        <begin position="1"/>
        <end position="22"/>
    </location>
</feature>
<dbReference type="SUPFAM" id="SSF103647">
    <property type="entry name" value="TSP type-3 repeat"/>
    <property type="match status" value="2"/>
</dbReference>
<gene>
    <name evidence="5" type="ORF">FE810_15765</name>
</gene>
<dbReference type="Pfam" id="PF18206">
    <property type="entry name" value="Porphyrn_cat_1"/>
    <property type="match status" value="1"/>
</dbReference>
<name>A0A5R9IBY9_9GAMM</name>
<dbReference type="Proteomes" id="UP000307790">
    <property type="component" value="Unassembled WGS sequence"/>
</dbReference>
<dbReference type="OrthoDB" id="6374680at2"/>
<evidence type="ECO:0000256" key="1">
    <source>
        <dbReference type="ARBA" id="ARBA00022729"/>
    </source>
</evidence>
<dbReference type="SUPFAM" id="SSF49785">
    <property type="entry name" value="Galactose-binding domain-like"/>
    <property type="match status" value="2"/>
</dbReference>
<dbReference type="Gene3D" id="2.60.40.1080">
    <property type="match status" value="3"/>
</dbReference>
<feature type="domain" description="CBM6" evidence="4">
    <location>
        <begin position="1475"/>
        <end position="1605"/>
    </location>
</feature>
<dbReference type="Gene3D" id="4.10.1080.10">
    <property type="entry name" value="TSP type-3 repeat"/>
    <property type="match status" value="1"/>
</dbReference>
<dbReference type="Gene3D" id="3.20.20.80">
    <property type="entry name" value="Glycosidases"/>
    <property type="match status" value="1"/>
</dbReference>
<feature type="compositionally biased region" description="Acidic residues" evidence="2">
    <location>
        <begin position="1835"/>
        <end position="1844"/>
    </location>
</feature>
<sequence length="1951" mass="211677">MKKLKWITLLTAVGIGGVPAYANQVKVDVNLNIKHEVNGVSDFNRKKHITVHSSFTESDWHNEAETMNYLMNDLDVYFGRDNGMATWIFKATAQDPNTPGKPHIEDLANFGQWHKDNMYDNLPESLRAYENRSDEMIMGITPHGPFPTQSYWEKDLAGKDDEAGKYVLRHIEDGAEWVGEYLDQFMRKSGETSGVLMPKYWEVINEPDMDINVGRTFVMSSFEQLFEYHNLVADQIKTKLPETERPLIGGMTWGLHDLENGDLSERFPTQDRAVRSRYAYEEGDLEDFLQAITTSEYWVTQDDKYFQWDAIWKGFMDASGHNMDFYSLHLYDWAHLGEDPRQGSTFRRGMKTEAILDMVEWYDAQVNGADNLKPWVISEYGAIASKHGKLEFLANDYRYSDWLHLRTFNQMFMQILTRPSQVVKSMPFAPIKAKWGLLTGPNGEAIRYEAALMHTDEALSANYDTADWYVTDKIQWYELWSDVKGTRIDTHSSDPDVQVDAYVDGNHTYLILNNLEWYNIPVDLSFIGANNNNVVSVNMKHSYLAEGLSPTNLGRPILAEARMDALPESVTLEPGSTIILDIEYHDEISITSTMTEKKFYGESLSGAGKGEAAKGQVHRILGTNMTGNINNVVVPKFGEARLRIAAEFYPFHASKPANNTFTINGNTIEVPTQVNANASGLMTEHYDYMGPEVDETSVSLNLIDIPIPLEYLQENNEVTASVASARAFTAISLSIWSAEQEIVRSANEACETACTIPYELTITGESSVLYGETIKLTANVLPLNAENKNVIWSTSDVKVAAVDQNGLVTATGTGSATISAITAQGMLESVHQVNVITVAPTHIEINPVSVNLALNETLKLNATITPNNATIKAITWHSSNDEVVSVDNSGLITALANGVADITVTTVDGNITDVVTVSVASIPLESINLASNAVIVLPGTYQAKVDFIPSNATDTSVTWQSDNYTIATVDADGLITAVAPGATTITITSTDGNHSQDIIVNVIEASSIPSDGFVVEAETMTATGGTYDGFTASSVGINNNQSGDWAEYQVNFPEAGVYQLTLDAGTPTAPVNGASVYVNGVFSGSAEILTSGDWDVMLSNVISQNVLISSAGTHTIRIESVGAAGKWQWNADKLTFALLSPLDPELAPELEPESPTDPDVPASLTLHNAQQYLNTDYIVGDVLSVSADYHAGTNQTVTSENGGVKFYLREMTSTWSLVNDYEAFDASAIDKESGVASANISLANLTPSAELPAGNFYFLFASFVSSDGQTYKIPGVSPITILADGENEPEEPTEPTDPEIPSEPGFGVDDVNKYLTSVFAIGGNIDLTAVYSAGTGNTVVESAFGGVNGGLLFIIQELRADGSQVKRVVVGDSSSIGQQSGTLNISLPLVHPTQGDLKLTSELNAGHYYNLTARFKSSDGSTQILPGISPIIIGEVASSPDPEDPTDPEEPTDPDTPTDPEEPIDNGDLVDGDAFTIEAESFNETGGRVAGVTIGERGIPTDRRIVTDSNQNGDWVDYYIEFPSDGFYRIEMVASSQNINSQAATYVDGVLIDEVPVLTGNQGVFDSFVLADPVFVTAGVHTVRIEATSAAGNGWMWFGDTVTFTHLIADTPNVESSFSFANKQALISTVYTVGGELVVETTFEAGSDNVVSDAFAGIEYMLMEMTADLDVMNTVSVYDGDAIGQQTGTSTVTMSLAGLTPSNALSSGNYYYLFARFDRSVNGEQRLEGISPIIIESDFDQDGIADSLDADDDNDGVEDLVDSFPMDDTEWIDTDGDGTGNNADTDDDNDNVDDVSDAFPLDASESLDTDNDGLGNNADSDDDNDGVADILDAFPLDDAESADFDGDRIGDNADTDDDNDGVKDDFDEHAGVVSGNVFLEGIDTGIEDRVNAKGVPLSVELNQLLIICEGKNAAIDMGCGMSNLNKLRKEGRISSSEVHQINRVLITLKRN</sequence>
<dbReference type="InterPro" id="IPR005084">
    <property type="entry name" value="CBM6"/>
</dbReference>
<dbReference type="SMART" id="SM00635">
    <property type="entry name" value="BID_2"/>
    <property type="match status" value="3"/>
</dbReference>
<evidence type="ECO:0000259" key="4">
    <source>
        <dbReference type="PROSITE" id="PS51175"/>
    </source>
</evidence>
<reference evidence="5 6" key="1">
    <citation type="submission" date="2019-05" db="EMBL/GenBank/DDBJ databases">
        <title>Genome sequences of Thalassotalea litorea 1K03283.</title>
        <authorList>
            <person name="Zhang D."/>
        </authorList>
    </citation>
    <scope>NUCLEOTIDE SEQUENCE [LARGE SCALE GENOMIC DNA]</scope>
    <source>
        <strain evidence="5 6">MCCC 1K03283</strain>
    </source>
</reference>
<dbReference type="GO" id="GO:0005509">
    <property type="term" value="F:calcium ion binding"/>
    <property type="evidence" value="ECO:0007669"/>
    <property type="project" value="InterPro"/>
</dbReference>
<dbReference type="Gene3D" id="2.60.120.260">
    <property type="entry name" value="Galactose-binding domain-like"/>
    <property type="match status" value="2"/>
</dbReference>
<keyword evidence="6" id="KW-1185">Reference proteome</keyword>
<feature type="domain" description="CBM6" evidence="4">
    <location>
        <begin position="1013"/>
        <end position="1137"/>
    </location>
</feature>
<dbReference type="InterPro" id="IPR040527">
    <property type="entry name" value="Beta-sand_Porphyrn"/>
</dbReference>
<dbReference type="Pfam" id="PF18040">
    <property type="entry name" value="BPA_C"/>
    <property type="match status" value="1"/>
</dbReference>
<dbReference type="GO" id="GO:0030246">
    <property type="term" value="F:carbohydrate binding"/>
    <property type="evidence" value="ECO:0007669"/>
    <property type="project" value="InterPro"/>
</dbReference>
<evidence type="ECO:0000313" key="6">
    <source>
        <dbReference type="Proteomes" id="UP000307790"/>
    </source>
</evidence>
<feature type="region of interest" description="Disordered" evidence="2">
    <location>
        <begin position="1283"/>
        <end position="1306"/>
    </location>
</feature>
<protein>
    <recommendedName>
        <fullName evidence="4">CBM6 domain-containing protein</fullName>
    </recommendedName>
</protein>
<dbReference type="InterPro" id="IPR008979">
    <property type="entry name" value="Galactose-bd-like_sf"/>
</dbReference>
<keyword evidence="1 3" id="KW-0732">Signal</keyword>
<dbReference type="InterPro" id="IPR008964">
    <property type="entry name" value="Invasin/intimin_cell_adhesion"/>
</dbReference>
<feature type="compositionally biased region" description="Acidic residues" evidence="2">
    <location>
        <begin position="1784"/>
        <end position="1796"/>
    </location>
</feature>
<dbReference type="InterPro" id="IPR028974">
    <property type="entry name" value="TSP_type-3_rpt"/>
</dbReference>
<evidence type="ECO:0000256" key="2">
    <source>
        <dbReference type="SAM" id="MobiDB-lite"/>
    </source>
</evidence>
<evidence type="ECO:0000313" key="5">
    <source>
        <dbReference type="EMBL" id="TLU61126.1"/>
    </source>
</evidence>
<dbReference type="Gene3D" id="2.60.120.1200">
    <property type="match status" value="1"/>
</dbReference>
<dbReference type="SUPFAM" id="SSF49373">
    <property type="entry name" value="Invasin/intimin cell-adhesion fragments"/>
    <property type="match status" value="3"/>
</dbReference>
<dbReference type="InterPro" id="IPR017853">
    <property type="entry name" value="GH"/>
</dbReference>
<proteinExistence type="predicted"/>
<organism evidence="5 6">
    <name type="scientific">Thalassotalea litorea</name>
    <dbReference type="NCBI Taxonomy" id="2020715"/>
    <lineage>
        <taxon>Bacteria</taxon>
        <taxon>Pseudomonadati</taxon>
        <taxon>Pseudomonadota</taxon>
        <taxon>Gammaproteobacteria</taxon>
        <taxon>Alteromonadales</taxon>
        <taxon>Colwelliaceae</taxon>
        <taxon>Thalassotalea</taxon>
    </lineage>
</organism>
<dbReference type="RefSeq" id="WP_138321411.1">
    <property type="nucleotide sequence ID" value="NZ_VCBC01000019.1"/>
</dbReference>
<dbReference type="CDD" id="cd21510">
    <property type="entry name" value="agarase_cat"/>
    <property type="match status" value="1"/>
</dbReference>
<dbReference type="Pfam" id="PF02368">
    <property type="entry name" value="Big_2"/>
    <property type="match status" value="3"/>
</dbReference>
<dbReference type="EMBL" id="VCBC01000019">
    <property type="protein sequence ID" value="TLU61126.1"/>
    <property type="molecule type" value="Genomic_DNA"/>
</dbReference>
<dbReference type="SMART" id="SM00606">
    <property type="entry name" value="CBD_IV"/>
    <property type="match status" value="2"/>
</dbReference>
<dbReference type="PROSITE" id="PS51175">
    <property type="entry name" value="CBM6"/>
    <property type="match status" value="2"/>
</dbReference>
<feature type="compositionally biased region" description="Acidic residues" evidence="2">
    <location>
        <begin position="1764"/>
        <end position="1776"/>
    </location>
</feature>
<dbReference type="InterPro" id="IPR041224">
    <property type="entry name" value="BPA_C"/>
</dbReference>
<dbReference type="InterPro" id="IPR006584">
    <property type="entry name" value="Cellulose-bd_IV"/>
</dbReference>
<dbReference type="InterPro" id="IPR003343">
    <property type="entry name" value="Big_2"/>
</dbReference>
<feature type="compositionally biased region" description="Acidic residues" evidence="2">
    <location>
        <begin position="1285"/>
        <end position="1297"/>
    </location>
</feature>
<evidence type="ECO:0000256" key="3">
    <source>
        <dbReference type="SAM" id="SignalP"/>
    </source>
</evidence>
<dbReference type="SUPFAM" id="SSF51445">
    <property type="entry name" value="(Trans)glycosidases"/>
    <property type="match status" value="1"/>
</dbReference>
<comment type="caution">
    <text evidence="5">The sequence shown here is derived from an EMBL/GenBank/DDBJ whole genome shotgun (WGS) entry which is preliminary data.</text>
</comment>
<feature type="chain" id="PRO_5024431685" description="CBM6 domain-containing protein" evidence="3">
    <location>
        <begin position="23"/>
        <end position="1951"/>
    </location>
</feature>